<evidence type="ECO:0000256" key="5">
    <source>
        <dbReference type="ARBA" id="ARBA00022989"/>
    </source>
</evidence>
<accession>A0AAD5GVJ3</accession>
<evidence type="ECO:0000256" key="2">
    <source>
        <dbReference type="ARBA" id="ARBA00022448"/>
    </source>
</evidence>
<dbReference type="Pfam" id="PF01490">
    <property type="entry name" value="Aa_trans"/>
    <property type="match status" value="1"/>
</dbReference>
<feature type="transmembrane region" description="Helical" evidence="7">
    <location>
        <begin position="42"/>
        <end position="66"/>
    </location>
</feature>
<dbReference type="Proteomes" id="UP001206925">
    <property type="component" value="Unassembled WGS sequence"/>
</dbReference>
<feature type="transmembrane region" description="Helical" evidence="7">
    <location>
        <begin position="238"/>
        <end position="259"/>
    </location>
</feature>
<keyword evidence="10" id="KW-1185">Reference proteome</keyword>
<evidence type="ECO:0000256" key="7">
    <source>
        <dbReference type="SAM" id="Phobius"/>
    </source>
</evidence>
<dbReference type="InterPro" id="IPR013057">
    <property type="entry name" value="AA_transpt_TM"/>
</dbReference>
<protein>
    <recommendedName>
        <fullName evidence="8">Amino acid transporter transmembrane domain-containing protein</fullName>
    </recommendedName>
</protein>
<dbReference type="AlphaFoldDB" id="A0AAD5GVJ3"/>
<proteinExistence type="predicted"/>
<evidence type="ECO:0000256" key="3">
    <source>
        <dbReference type="ARBA" id="ARBA00022692"/>
    </source>
</evidence>
<keyword evidence="2" id="KW-0813">Transport</keyword>
<feature type="transmembrane region" description="Helical" evidence="7">
    <location>
        <begin position="280"/>
        <end position="299"/>
    </location>
</feature>
<dbReference type="GO" id="GO:0016020">
    <property type="term" value="C:membrane"/>
    <property type="evidence" value="ECO:0007669"/>
    <property type="project" value="UniProtKB-SubCell"/>
</dbReference>
<evidence type="ECO:0000256" key="1">
    <source>
        <dbReference type="ARBA" id="ARBA00004370"/>
    </source>
</evidence>
<keyword evidence="6 7" id="KW-0472">Membrane</keyword>
<feature type="transmembrane region" description="Helical" evidence="7">
    <location>
        <begin position="319"/>
        <end position="340"/>
    </location>
</feature>
<dbReference type="EMBL" id="JAMZMK010000214">
    <property type="protein sequence ID" value="KAI7756955.1"/>
    <property type="molecule type" value="Genomic_DNA"/>
</dbReference>
<feature type="domain" description="Amino acid transporter transmembrane" evidence="8">
    <location>
        <begin position="38"/>
        <end position="340"/>
    </location>
</feature>
<dbReference type="PANTHER" id="PTHR48017">
    <property type="entry name" value="OS05G0424000 PROTEIN-RELATED"/>
    <property type="match status" value="1"/>
</dbReference>
<feature type="non-terminal residue" evidence="9">
    <location>
        <position position="351"/>
    </location>
</feature>
<reference evidence="9" key="1">
    <citation type="submission" date="2022-06" db="EMBL/GenBank/DDBJ databases">
        <title>Uncovering the hologenomic basis of an extraordinary plant invasion.</title>
        <authorList>
            <person name="Bieker V.C."/>
            <person name="Martin M.D."/>
            <person name="Gilbert T."/>
            <person name="Hodgins K."/>
            <person name="Battlay P."/>
            <person name="Petersen B."/>
            <person name="Wilson J."/>
        </authorList>
    </citation>
    <scope>NUCLEOTIDE SEQUENCE</scope>
    <source>
        <strain evidence="9">AA19_3_7</strain>
        <tissue evidence="9">Leaf</tissue>
    </source>
</reference>
<name>A0AAD5GVJ3_AMBAR</name>
<evidence type="ECO:0000259" key="8">
    <source>
        <dbReference type="Pfam" id="PF01490"/>
    </source>
</evidence>
<feature type="transmembrane region" description="Helical" evidence="7">
    <location>
        <begin position="72"/>
        <end position="92"/>
    </location>
</feature>
<keyword evidence="5 7" id="KW-1133">Transmembrane helix</keyword>
<organism evidence="9 10">
    <name type="scientific">Ambrosia artemisiifolia</name>
    <name type="common">Common ragweed</name>
    <dbReference type="NCBI Taxonomy" id="4212"/>
    <lineage>
        <taxon>Eukaryota</taxon>
        <taxon>Viridiplantae</taxon>
        <taxon>Streptophyta</taxon>
        <taxon>Embryophyta</taxon>
        <taxon>Tracheophyta</taxon>
        <taxon>Spermatophyta</taxon>
        <taxon>Magnoliopsida</taxon>
        <taxon>eudicotyledons</taxon>
        <taxon>Gunneridae</taxon>
        <taxon>Pentapetalae</taxon>
        <taxon>asterids</taxon>
        <taxon>campanulids</taxon>
        <taxon>Asterales</taxon>
        <taxon>Asteraceae</taxon>
        <taxon>Asteroideae</taxon>
        <taxon>Heliantheae alliance</taxon>
        <taxon>Heliantheae</taxon>
        <taxon>Ambrosia</taxon>
    </lineage>
</organism>
<evidence type="ECO:0000313" key="10">
    <source>
        <dbReference type="Proteomes" id="UP001206925"/>
    </source>
</evidence>
<sequence>NSSMATKTYTQHLDHHSPLLQCSHSSDELESCSNLSHRTGTIWTAIAHIITGVMGAGVLSLGWSLAQLGWLFGPPAIVVFAAVTGVSTSILSDCYRSPHSDRNASFLQAVSCYLGEKNQRICAVLLNESLYGNVIAYTIATATSMRAILKSNCYHEQGHDAPCTYPDSIYMLLFGLVQIVMSQIPNFHDMAWLSVVAAIMSFAYSIIGLGLGFASVVANGDIKGSIGGVSAASATDKVWLVFQGLGDIAFAYPYSIILLEIQDTLKSPPSETRTMKKASRCAIIITTLFYLCCGSFAYAAFGNSTPGNLLTGFGFYEPYWLVDLANVCVVVHLVGGYQVAKRTGRVKGPEK</sequence>
<dbReference type="GO" id="GO:0006865">
    <property type="term" value="P:amino acid transport"/>
    <property type="evidence" value="ECO:0007669"/>
    <property type="project" value="UniProtKB-KW"/>
</dbReference>
<comment type="subcellular location">
    <subcellularLocation>
        <location evidence="1">Membrane</location>
    </subcellularLocation>
</comment>
<keyword evidence="3 7" id="KW-0812">Transmembrane</keyword>
<evidence type="ECO:0000256" key="6">
    <source>
        <dbReference type="ARBA" id="ARBA00023136"/>
    </source>
</evidence>
<comment type="caution">
    <text evidence="9">The sequence shown here is derived from an EMBL/GenBank/DDBJ whole genome shotgun (WGS) entry which is preliminary data.</text>
</comment>
<feature type="transmembrane region" description="Helical" evidence="7">
    <location>
        <begin position="191"/>
        <end position="218"/>
    </location>
</feature>
<evidence type="ECO:0000313" key="9">
    <source>
        <dbReference type="EMBL" id="KAI7756955.1"/>
    </source>
</evidence>
<keyword evidence="4" id="KW-0029">Amino-acid transport</keyword>
<evidence type="ECO:0000256" key="4">
    <source>
        <dbReference type="ARBA" id="ARBA00022970"/>
    </source>
</evidence>
<gene>
    <name evidence="9" type="ORF">M8C21_009999</name>
</gene>